<evidence type="ECO:0000256" key="1">
    <source>
        <dbReference type="ARBA" id="ARBA00004613"/>
    </source>
</evidence>
<evidence type="ECO:0000256" key="5">
    <source>
        <dbReference type="ARBA" id="ARBA00023026"/>
    </source>
</evidence>
<dbReference type="Pfam" id="PF06128">
    <property type="entry name" value="Shigella_OspC"/>
    <property type="match status" value="1"/>
</dbReference>
<sequence length="417" mass="47291">MKISSHEIGLTNNDYESQPESNSEPLDNNGQSIPMRTSHVGPLSGLTGLAKDEQRAGLVVLSALRKGLSINAQKHMLKPTVEKETKIIPAEKLTSPVLRAKVGLLERERLSKRDSSLLKHKLADDGMSLVPPGHLWTKHLATTDQLWHISRTGNKWISQVDSIDRLSAENISRLRNELLTERPLNEMERRFLRNFTEQKFYASHFTTADPVNPETSVASLYSRQKLIGKKYIRFNDANSTMSDIKWARNDDYVFFSLECGDIAKKQASTFGSTLMRFNLDQPQFSHAWLSMNDMYKPRKNTMREHLPNLDEEDYEKAQANVYTYNRSKYVFSGRHMIPGVGLSLIHAIRGMSDKAQTMILGAESEFDLNKVMNGMFRPELKVPRHLITADFQKIQMPDASSHDSASPSTPSEDDLTP</sequence>
<keyword evidence="4" id="KW-0677">Repeat</keyword>
<keyword evidence="3" id="KW-0800">Toxin</keyword>
<evidence type="ECO:0000256" key="9">
    <source>
        <dbReference type="ARBA" id="ARBA00047641"/>
    </source>
</evidence>
<dbReference type="GO" id="GO:0090729">
    <property type="term" value="F:toxin activity"/>
    <property type="evidence" value="ECO:0007669"/>
    <property type="project" value="UniProtKB-KW"/>
</dbReference>
<name>A0A8A4DVL8_BURPE</name>
<feature type="compositionally biased region" description="Low complexity" evidence="10">
    <location>
        <begin position="397"/>
        <end position="410"/>
    </location>
</feature>
<organism evidence="11">
    <name type="scientific">Burkholderia pseudomallei</name>
    <name type="common">Pseudomonas pseudomallei</name>
    <dbReference type="NCBI Taxonomy" id="28450"/>
    <lineage>
        <taxon>Bacteria</taxon>
        <taxon>Pseudomonadati</taxon>
        <taxon>Pseudomonadota</taxon>
        <taxon>Betaproteobacteria</taxon>
        <taxon>Burkholderiales</taxon>
        <taxon>Burkholderiaceae</taxon>
        <taxon>Burkholderia</taxon>
        <taxon>pseudomallei group</taxon>
    </lineage>
</organism>
<evidence type="ECO:0000256" key="2">
    <source>
        <dbReference type="ARBA" id="ARBA00022525"/>
    </source>
</evidence>
<keyword evidence="2" id="KW-0964">Secreted</keyword>
<evidence type="ECO:0000256" key="6">
    <source>
        <dbReference type="ARBA" id="ARBA00023043"/>
    </source>
</evidence>
<accession>A0A8A4DVL8</accession>
<feature type="region of interest" description="Disordered" evidence="10">
    <location>
        <begin position="1"/>
        <end position="46"/>
    </location>
</feature>
<dbReference type="EMBL" id="CP071754">
    <property type="protein sequence ID" value="QTB61504.1"/>
    <property type="molecule type" value="Genomic_DNA"/>
</dbReference>
<keyword evidence="5" id="KW-0843">Virulence</keyword>
<dbReference type="GO" id="GO:0140740">
    <property type="term" value="F:ADP-riboxanase activity"/>
    <property type="evidence" value="ECO:0007669"/>
    <property type="project" value="UniProtKB-ARBA"/>
</dbReference>
<dbReference type="InterPro" id="IPR010366">
    <property type="entry name" value="OspC1-4"/>
</dbReference>
<comment type="subcellular location">
    <subcellularLocation>
        <location evidence="1">Secreted</location>
    </subcellularLocation>
</comment>
<protein>
    <submittedName>
        <fullName evidence="11">T3SS effector OspC family protein</fullName>
    </submittedName>
</protein>
<feature type="compositionally biased region" description="Polar residues" evidence="10">
    <location>
        <begin position="10"/>
        <end position="35"/>
    </location>
</feature>
<keyword evidence="6" id="KW-0040">ANK repeat</keyword>
<comment type="similarity">
    <text evidence="8">Belongs to the OspC family.</text>
</comment>
<comment type="catalytic activity">
    <reaction evidence="9">
        <text>L-arginyl-[protein] + NAD(+) = ADP-riboxanated L-argininyl-[protein] + nicotinamide + NH4(+) + H(+)</text>
        <dbReference type="Rhea" id="RHEA:69500"/>
        <dbReference type="Rhea" id="RHEA-COMP:10532"/>
        <dbReference type="Rhea" id="RHEA-COMP:17719"/>
        <dbReference type="ChEBI" id="CHEBI:15378"/>
        <dbReference type="ChEBI" id="CHEBI:17154"/>
        <dbReference type="ChEBI" id="CHEBI:28938"/>
        <dbReference type="ChEBI" id="CHEBI:29965"/>
        <dbReference type="ChEBI" id="CHEBI:57540"/>
        <dbReference type="ChEBI" id="CHEBI:184300"/>
    </reaction>
    <physiologicalReaction direction="left-to-right" evidence="9">
        <dbReference type="Rhea" id="RHEA:69501"/>
    </physiologicalReaction>
</comment>
<evidence type="ECO:0000313" key="11">
    <source>
        <dbReference type="EMBL" id="QTB61504.1"/>
    </source>
</evidence>
<evidence type="ECO:0000256" key="8">
    <source>
        <dbReference type="ARBA" id="ARBA00029451"/>
    </source>
</evidence>
<dbReference type="AlphaFoldDB" id="A0A8A4DVL8"/>
<evidence type="ECO:0000256" key="3">
    <source>
        <dbReference type="ARBA" id="ARBA00022656"/>
    </source>
</evidence>
<evidence type="ECO:0000256" key="4">
    <source>
        <dbReference type="ARBA" id="ARBA00022737"/>
    </source>
</evidence>
<proteinExistence type="inferred from homology"/>
<dbReference type="GO" id="GO:0005576">
    <property type="term" value="C:extracellular region"/>
    <property type="evidence" value="ECO:0007669"/>
    <property type="project" value="UniProtKB-SubCell"/>
</dbReference>
<evidence type="ECO:0000256" key="10">
    <source>
        <dbReference type="SAM" id="MobiDB-lite"/>
    </source>
</evidence>
<keyword evidence="7" id="KW-0456">Lyase</keyword>
<feature type="region of interest" description="Disordered" evidence="10">
    <location>
        <begin position="397"/>
        <end position="417"/>
    </location>
</feature>
<gene>
    <name evidence="11" type="ORF">J3D99_27165</name>
</gene>
<reference evidence="11" key="1">
    <citation type="submission" date="2021-03" db="EMBL/GenBank/DDBJ databases">
        <title>Complete genome of Burkholderia pseudomallei_VBP364.</title>
        <authorList>
            <person name="Balaji V."/>
            <person name="Yamuna B."/>
            <person name="Monisha P."/>
        </authorList>
    </citation>
    <scope>NUCLEOTIDE SEQUENCE</scope>
    <source>
        <strain evidence="11">VBP364</strain>
    </source>
</reference>
<evidence type="ECO:0000256" key="7">
    <source>
        <dbReference type="ARBA" id="ARBA00023239"/>
    </source>
</evidence>